<dbReference type="OrthoDB" id="6301656at2759"/>
<keyword evidence="1" id="KW-0732">Signal</keyword>
<dbReference type="AlphaFoldDB" id="A0A0R3UD99"/>
<keyword evidence="3" id="KW-1185">Reference proteome</keyword>
<name>A0A0R3UD99_MESCO</name>
<gene>
    <name evidence="2" type="ORF">MCOS_LOCUS4898</name>
</gene>
<dbReference type="Proteomes" id="UP000267029">
    <property type="component" value="Unassembled WGS sequence"/>
</dbReference>
<evidence type="ECO:0008006" key="4">
    <source>
        <dbReference type="Google" id="ProtNLM"/>
    </source>
</evidence>
<accession>A0A0R3UD99</accession>
<evidence type="ECO:0000256" key="1">
    <source>
        <dbReference type="SAM" id="SignalP"/>
    </source>
</evidence>
<feature type="chain" id="PRO_5030017498" description="Lipid-binding serum glycoprotein N-terminal domain-containing protein" evidence="1">
    <location>
        <begin position="23"/>
        <end position="180"/>
    </location>
</feature>
<protein>
    <recommendedName>
        <fullName evidence="4">Lipid-binding serum glycoprotein N-terminal domain-containing protein</fullName>
    </recommendedName>
</protein>
<evidence type="ECO:0000313" key="3">
    <source>
        <dbReference type="Proteomes" id="UP000267029"/>
    </source>
</evidence>
<feature type="signal peptide" evidence="1">
    <location>
        <begin position="1"/>
        <end position="22"/>
    </location>
</feature>
<organism evidence="2 3">
    <name type="scientific">Mesocestoides corti</name>
    <name type="common">Flatworm</name>
    <dbReference type="NCBI Taxonomy" id="53468"/>
    <lineage>
        <taxon>Eukaryota</taxon>
        <taxon>Metazoa</taxon>
        <taxon>Spiralia</taxon>
        <taxon>Lophotrochozoa</taxon>
        <taxon>Platyhelminthes</taxon>
        <taxon>Cestoda</taxon>
        <taxon>Eucestoda</taxon>
        <taxon>Cyclophyllidea</taxon>
        <taxon>Mesocestoididae</taxon>
        <taxon>Mesocestoides</taxon>
    </lineage>
</organism>
<sequence length="180" mass="19736">MHFLSEYALLILIGILPIFCQAYGSTPDSIVDSILESLPVDLTNFEIPNVNLVGTIQITKLGNVSRACPMTVNETMDNKLLSFDFSTCVNVTDISITLTDTSVTISITEAKFDLHAHFTKSVKPAPKVTLTISVWKGINVKGPILITIIIRPIVSSSTAVQRILQSAIDSALQKIDWQKY</sequence>
<proteinExistence type="predicted"/>
<dbReference type="EMBL" id="UXSR01002626">
    <property type="protein sequence ID" value="VDD78895.1"/>
    <property type="molecule type" value="Genomic_DNA"/>
</dbReference>
<evidence type="ECO:0000313" key="2">
    <source>
        <dbReference type="EMBL" id="VDD78895.1"/>
    </source>
</evidence>
<reference evidence="2 3" key="1">
    <citation type="submission" date="2018-10" db="EMBL/GenBank/DDBJ databases">
        <authorList>
            <consortium name="Pathogen Informatics"/>
        </authorList>
    </citation>
    <scope>NUCLEOTIDE SEQUENCE [LARGE SCALE GENOMIC DNA]</scope>
</reference>